<protein>
    <recommendedName>
        <fullName evidence="1">CO dehydrogenase/acetyl-CoA synthase delta subunit TIM barrel domain-containing protein</fullName>
    </recommendedName>
</protein>
<dbReference type="EMBL" id="BARU01034646">
    <property type="protein sequence ID" value="GAH65991.1"/>
    <property type="molecule type" value="Genomic_DNA"/>
</dbReference>
<dbReference type="Pfam" id="PF03599">
    <property type="entry name" value="CdhD"/>
    <property type="match status" value="1"/>
</dbReference>
<dbReference type="Gene3D" id="3.20.20.20">
    <property type="entry name" value="Dihydropteroate synthase-like"/>
    <property type="match status" value="1"/>
</dbReference>
<proteinExistence type="predicted"/>
<feature type="non-terminal residue" evidence="2">
    <location>
        <position position="128"/>
    </location>
</feature>
<reference evidence="2" key="1">
    <citation type="journal article" date="2014" name="Front. Microbiol.">
        <title>High frequency of phylogenetically diverse reductive dehalogenase-homologous genes in deep subseafloor sedimentary metagenomes.</title>
        <authorList>
            <person name="Kawai M."/>
            <person name="Futagami T."/>
            <person name="Toyoda A."/>
            <person name="Takaki Y."/>
            <person name="Nishi S."/>
            <person name="Hori S."/>
            <person name="Arai W."/>
            <person name="Tsubouchi T."/>
            <person name="Morono Y."/>
            <person name="Uchiyama I."/>
            <person name="Ito T."/>
            <person name="Fujiyama A."/>
            <person name="Inagaki F."/>
            <person name="Takami H."/>
        </authorList>
    </citation>
    <scope>NUCLEOTIDE SEQUENCE</scope>
    <source>
        <strain evidence="2">Expedition CK06-06</strain>
    </source>
</reference>
<dbReference type="AlphaFoldDB" id="X1H749"/>
<dbReference type="InterPro" id="IPR011005">
    <property type="entry name" value="Dihydropteroate_synth-like_sf"/>
</dbReference>
<feature type="domain" description="CO dehydrogenase/acetyl-CoA synthase delta subunit TIM barrel" evidence="1">
    <location>
        <begin position="17"/>
        <end position="127"/>
    </location>
</feature>
<organism evidence="2">
    <name type="scientific">marine sediment metagenome</name>
    <dbReference type="NCBI Taxonomy" id="412755"/>
    <lineage>
        <taxon>unclassified sequences</taxon>
        <taxon>metagenomes</taxon>
        <taxon>ecological metagenomes</taxon>
    </lineage>
</organism>
<name>X1H749_9ZZZZ</name>
<evidence type="ECO:0000313" key="2">
    <source>
        <dbReference type="EMBL" id="GAH65991.1"/>
    </source>
</evidence>
<sequence>MAVPEVAESFTGSVNRVTIGATKDSGGTRTSTVTVGGARNVVYGGSIEETSEKPVIAMDVLDSRPEDWPDALVEAYKDVFDSPGDWAKKCVEELGAELICLKFEGIHPDKKDLDASQAVRVTEEVLKA</sequence>
<comment type="caution">
    <text evidence="2">The sequence shown here is derived from an EMBL/GenBank/DDBJ whole genome shotgun (WGS) entry which is preliminary data.</text>
</comment>
<accession>X1H749</accession>
<gene>
    <name evidence="2" type="ORF">S03H2_54353</name>
</gene>
<evidence type="ECO:0000259" key="1">
    <source>
        <dbReference type="Pfam" id="PF03599"/>
    </source>
</evidence>
<dbReference type="InterPro" id="IPR016041">
    <property type="entry name" value="Ac-CoA_synth_d_su_TIM-brl"/>
</dbReference>